<dbReference type="InterPro" id="IPR051465">
    <property type="entry name" value="Cell_Envelope_Struct_Comp"/>
</dbReference>
<sequence length="695" mass="73876">MVNSTLVSTLYVDSVKGNDANAGSRLSPFKSLTRALKTSTKSTIIQLGAGTYNAATGEVFPLIIPAGVIVVGSEANKGAGIVISGSGTYQSPSFGVQNITLLLLGDASLRGVTVTNATAKGTGVWIESTAPTVTNNTFINCAREGIFTTGAAKPAILDNVFLQNAASGLTMARYSKGEVLRNVFQKNALGIAISDFAAPLVANNKLLENQTAIALSRDARPVLRQNQITKNTQGGLLVNGNAVPDLGNTQDPAGNIFRENKEFDLQNVTPQQLLSVGNQLNPIQVIGPVEFLTATTDTPNKVSIGTSFYDLGGHWAVAFVEALVNEGAISGFPDGTFKPEAPITRAQYAAIIAKTFSLPTGNKNSKFADIKPDFWAASAILSAANMGFVSGFPDGTFRPGQNLTKIQAIVSIVNGLKFSGGNPNVLTVYRDRAQIPSYATNAVAVATQKLLVVNYPQPEQLEPLREITRAEVAAIIYQGLVASGKQKAIASPYIVNPDVDIPSFTDLKGHWAEAFIRALVSLDLTRGFADGSYKPDKPMTRAQYAALVAVAFNPTAKRPAIEFTDVAKDFWAYQAIQTAASGGFVSGFSDRTFRPDQNVQRLQVIVSLVNGLALPPADINALLAYSDRQVIPEYARNAVATATQQQIVVNYPDPKQLVPVREATRAEVAAMVYQALVAIKRTPAINSPYIVSHTA</sequence>
<dbReference type="Pfam" id="PF00395">
    <property type="entry name" value="SLH"/>
    <property type="match status" value="4"/>
</dbReference>
<dbReference type="Pfam" id="PF07602">
    <property type="entry name" value="DUF1565"/>
    <property type="match status" value="1"/>
</dbReference>
<dbReference type="Proteomes" id="UP000715781">
    <property type="component" value="Unassembled WGS sequence"/>
</dbReference>
<gene>
    <name evidence="2" type="ORF">KME32_26380</name>
</gene>
<accession>A0A951Q3F6</accession>
<dbReference type="Gene3D" id="2.160.20.10">
    <property type="entry name" value="Single-stranded right-handed beta-helix, Pectin lyase-like"/>
    <property type="match status" value="1"/>
</dbReference>
<name>A0A951Q3F6_9NOST</name>
<feature type="domain" description="SLH" evidence="1">
    <location>
        <begin position="367"/>
        <end position="426"/>
    </location>
</feature>
<dbReference type="PANTHER" id="PTHR43308">
    <property type="entry name" value="OUTER MEMBRANE PROTEIN ALPHA-RELATED"/>
    <property type="match status" value="1"/>
</dbReference>
<feature type="domain" description="SLH" evidence="1">
    <location>
        <begin position="623"/>
        <end position="686"/>
    </location>
</feature>
<dbReference type="SUPFAM" id="SSF51126">
    <property type="entry name" value="Pectin lyase-like"/>
    <property type="match status" value="1"/>
</dbReference>
<comment type="caution">
    <text evidence="2">The sequence shown here is derived from an EMBL/GenBank/DDBJ whole genome shotgun (WGS) entry which is preliminary data.</text>
</comment>
<dbReference type="AlphaFoldDB" id="A0A951Q3F6"/>
<evidence type="ECO:0000313" key="3">
    <source>
        <dbReference type="Proteomes" id="UP000715781"/>
    </source>
</evidence>
<dbReference type="InterPro" id="IPR012334">
    <property type="entry name" value="Pectin_lyas_fold"/>
</dbReference>
<dbReference type="SMART" id="SM00710">
    <property type="entry name" value="PbH1"/>
    <property type="match status" value="6"/>
</dbReference>
<organism evidence="2 3">
    <name type="scientific">Mojavia pulchra JT2-VF2</name>
    <dbReference type="NCBI Taxonomy" id="287848"/>
    <lineage>
        <taxon>Bacteria</taxon>
        <taxon>Bacillati</taxon>
        <taxon>Cyanobacteriota</taxon>
        <taxon>Cyanophyceae</taxon>
        <taxon>Nostocales</taxon>
        <taxon>Nostocaceae</taxon>
    </lineage>
</organism>
<feature type="domain" description="SLH" evidence="1">
    <location>
        <begin position="303"/>
        <end position="366"/>
    </location>
</feature>
<dbReference type="EMBL" id="JAHHHN010000023">
    <property type="protein sequence ID" value="MBW4564592.1"/>
    <property type="molecule type" value="Genomic_DNA"/>
</dbReference>
<evidence type="ECO:0000313" key="2">
    <source>
        <dbReference type="EMBL" id="MBW4564592.1"/>
    </source>
</evidence>
<dbReference type="InterPro" id="IPR011459">
    <property type="entry name" value="DUF1565"/>
</dbReference>
<protein>
    <submittedName>
        <fullName evidence="2">S-layer homology domain-containing protein</fullName>
    </submittedName>
</protein>
<dbReference type="InterPro" id="IPR011050">
    <property type="entry name" value="Pectin_lyase_fold/virulence"/>
</dbReference>
<reference evidence="2" key="2">
    <citation type="journal article" date="2022" name="Microbiol. Resour. Announc.">
        <title>Metagenome Sequencing to Explore Phylogenomics of Terrestrial Cyanobacteria.</title>
        <authorList>
            <person name="Ward R.D."/>
            <person name="Stajich J.E."/>
            <person name="Johansen J.R."/>
            <person name="Huntemann M."/>
            <person name="Clum A."/>
            <person name="Foster B."/>
            <person name="Foster B."/>
            <person name="Roux S."/>
            <person name="Palaniappan K."/>
            <person name="Varghese N."/>
            <person name="Mukherjee S."/>
            <person name="Reddy T.B.K."/>
            <person name="Daum C."/>
            <person name="Copeland A."/>
            <person name="Chen I.A."/>
            <person name="Ivanova N.N."/>
            <person name="Kyrpides N.C."/>
            <person name="Shapiro N."/>
            <person name="Eloe-Fadrosh E.A."/>
            <person name="Pietrasiak N."/>
        </authorList>
    </citation>
    <scope>NUCLEOTIDE SEQUENCE</scope>
    <source>
        <strain evidence="2">JT2-VF2</strain>
    </source>
</reference>
<feature type="domain" description="SLH" evidence="1">
    <location>
        <begin position="427"/>
        <end position="490"/>
    </location>
</feature>
<dbReference type="PROSITE" id="PS51272">
    <property type="entry name" value="SLH"/>
    <property type="match status" value="6"/>
</dbReference>
<reference evidence="2" key="1">
    <citation type="submission" date="2021-05" db="EMBL/GenBank/DDBJ databases">
        <authorList>
            <person name="Pietrasiak N."/>
            <person name="Ward R."/>
            <person name="Stajich J.E."/>
            <person name="Kurbessoian T."/>
        </authorList>
    </citation>
    <scope>NUCLEOTIDE SEQUENCE</scope>
    <source>
        <strain evidence="2">JT2-VF2</strain>
    </source>
</reference>
<dbReference type="InterPro" id="IPR001119">
    <property type="entry name" value="SLH_dom"/>
</dbReference>
<feature type="domain" description="SLH" evidence="1">
    <location>
        <begin position="559"/>
        <end position="622"/>
    </location>
</feature>
<feature type="domain" description="SLH" evidence="1">
    <location>
        <begin position="499"/>
        <end position="558"/>
    </location>
</feature>
<proteinExistence type="predicted"/>
<dbReference type="InterPro" id="IPR006626">
    <property type="entry name" value="PbH1"/>
</dbReference>
<dbReference type="PANTHER" id="PTHR43308:SF5">
    <property type="entry name" value="S-LAYER PROTEIN _ PEPTIDOGLYCAN ENDO-BETA-N-ACETYLGLUCOSAMINIDASE"/>
    <property type="match status" value="1"/>
</dbReference>
<evidence type="ECO:0000259" key="1">
    <source>
        <dbReference type="PROSITE" id="PS51272"/>
    </source>
</evidence>